<proteinExistence type="predicted"/>
<evidence type="ECO:0000256" key="1">
    <source>
        <dbReference type="SAM" id="SignalP"/>
    </source>
</evidence>
<evidence type="ECO:0000313" key="3">
    <source>
        <dbReference type="Proteomes" id="UP000002358"/>
    </source>
</evidence>
<dbReference type="GeneID" id="107980535"/>
<dbReference type="RefSeq" id="XP_016836903.1">
    <property type="nucleotide sequence ID" value="XM_016981414.2"/>
</dbReference>
<dbReference type="InParanoid" id="A0A7M7M633"/>
<dbReference type="AlphaFoldDB" id="A0A7M7M633"/>
<feature type="chain" id="PRO_5029871040" evidence="1">
    <location>
        <begin position="27"/>
        <end position="422"/>
    </location>
</feature>
<accession>A0A7M7M633</accession>
<dbReference type="Proteomes" id="UP000002358">
    <property type="component" value="Chromosome 1"/>
</dbReference>
<organism evidence="2 3">
    <name type="scientific">Nasonia vitripennis</name>
    <name type="common">Parasitic wasp</name>
    <dbReference type="NCBI Taxonomy" id="7425"/>
    <lineage>
        <taxon>Eukaryota</taxon>
        <taxon>Metazoa</taxon>
        <taxon>Ecdysozoa</taxon>
        <taxon>Arthropoda</taxon>
        <taxon>Hexapoda</taxon>
        <taxon>Insecta</taxon>
        <taxon>Pterygota</taxon>
        <taxon>Neoptera</taxon>
        <taxon>Endopterygota</taxon>
        <taxon>Hymenoptera</taxon>
        <taxon>Apocrita</taxon>
        <taxon>Proctotrupomorpha</taxon>
        <taxon>Chalcidoidea</taxon>
        <taxon>Pteromalidae</taxon>
        <taxon>Pteromalinae</taxon>
        <taxon>Nasonia</taxon>
    </lineage>
</organism>
<protein>
    <submittedName>
        <fullName evidence="2">Uncharacterized protein</fullName>
    </submittedName>
</protein>
<dbReference type="KEGG" id="nvi:107980535"/>
<keyword evidence="3" id="KW-1185">Reference proteome</keyword>
<reference evidence="2" key="1">
    <citation type="submission" date="2021-01" db="UniProtKB">
        <authorList>
            <consortium name="EnsemblMetazoa"/>
        </authorList>
    </citation>
    <scope>IDENTIFICATION</scope>
</reference>
<feature type="signal peptide" evidence="1">
    <location>
        <begin position="1"/>
        <end position="26"/>
    </location>
</feature>
<name>A0A7M7M633_NASVI</name>
<sequence length="422" mass="46937">MVKMSKLQSVIIVCVAIAYLCLEISATEPVALTRQWASDYTNYKPYVVKVKDQIIVVGLRNNSVILTSVNGVEINTCNFSLSSPDKIAKPVARPVALGNGKLVIGTIMRSSDNNKDLKDDEVHAWELFVIVDPHDCSKTKTLEVDNKGWHLMLASLVPYHDTFDLFFDGRERNVSDEVVPESPRRFNDQAEPVPLDHHFGPETAIWGFLIESIKPYDASEGYVCTLVNRTDNTMKLKRLDSKFQLVKETQVEPWAHVMSARFGKVSLCYLAANFVTQTSSNGSEETIKKLTTTCDFYDVKDLSHRGSVRSFEPDSAYNESEVGVVNLPDGSAVAVLAFGDNTLVKDTGYTTKYYLQRFNVDGSKGEAVHVGTDTNHFYLMKEVLLDGGAEVCLIVMGEKTPSISAKSYRIEVSGKCVDMSKR</sequence>
<keyword evidence="1" id="KW-0732">Signal</keyword>
<dbReference type="EnsemblMetazoa" id="XM_016981414">
    <property type="protein sequence ID" value="XP_016836903"/>
    <property type="gene ID" value="LOC107980535"/>
</dbReference>
<evidence type="ECO:0000313" key="2">
    <source>
        <dbReference type="EnsemblMetazoa" id="XP_016836903"/>
    </source>
</evidence>